<sequence>MGRGAAQLRGRGCAPGDCREPGGAGLPESEYKRPRLLAGPQGCAPREQGPELSVDRRSLAQLQPLEPG</sequence>
<reference evidence="2 3" key="1">
    <citation type="journal article" date="2020" name="Nature">
        <title>Six reference-quality genomes reveal evolution of bat adaptations.</title>
        <authorList>
            <person name="Jebb D."/>
            <person name="Huang Z."/>
            <person name="Pippel M."/>
            <person name="Hughes G.M."/>
            <person name="Lavrichenko K."/>
            <person name="Devanna P."/>
            <person name="Winkler S."/>
            <person name="Jermiin L.S."/>
            <person name="Skirmuntt E.C."/>
            <person name="Katzourakis A."/>
            <person name="Burkitt-Gray L."/>
            <person name="Ray D.A."/>
            <person name="Sullivan K.A.M."/>
            <person name="Roscito J.G."/>
            <person name="Kirilenko B.M."/>
            <person name="Davalos L.M."/>
            <person name="Corthals A.P."/>
            <person name="Power M.L."/>
            <person name="Jones G."/>
            <person name="Ransome R.D."/>
            <person name="Dechmann D.K.N."/>
            <person name="Locatelli A.G."/>
            <person name="Puechmaille S.J."/>
            <person name="Fedrigo O."/>
            <person name="Jarvis E.D."/>
            <person name="Hiller M."/>
            <person name="Vernes S.C."/>
            <person name="Myers E.W."/>
            <person name="Teeling E.C."/>
        </authorList>
    </citation>
    <scope>NUCLEOTIDE SEQUENCE [LARGE SCALE GENOMIC DNA]</scope>
    <source>
        <strain evidence="2">Bat1K_MPI-CBG_1</strain>
    </source>
</reference>
<accession>A0A834DK89</accession>
<proteinExistence type="predicted"/>
<feature type="region of interest" description="Disordered" evidence="1">
    <location>
        <begin position="1"/>
        <end position="68"/>
    </location>
</feature>
<protein>
    <submittedName>
        <fullName evidence="2">C-type lectin domain family 4 member G</fullName>
    </submittedName>
</protein>
<dbReference type="AlphaFoldDB" id="A0A834DK89"/>
<evidence type="ECO:0000256" key="1">
    <source>
        <dbReference type="SAM" id="MobiDB-lite"/>
    </source>
</evidence>
<evidence type="ECO:0000313" key="3">
    <source>
        <dbReference type="Proteomes" id="UP000664940"/>
    </source>
</evidence>
<keyword evidence="2" id="KW-0430">Lectin</keyword>
<dbReference type="EMBL" id="JABVXQ010000013">
    <property type="protein sequence ID" value="KAF6080797.1"/>
    <property type="molecule type" value="Genomic_DNA"/>
</dbReference>
<organism evidence="2 3">
    <name type="scientific">Phyllostomus discolor</name>
    <name type="common">pale spear-nosed bat</name>
    <dbReference type="NCBI Taxonomy" id="89673"/>
    <lineage>
        <taxon>Eukaryota</taxon>
        <taxon>Metazoa</taxon>
        <taxon>Chordata</taxon>
        <taxon>Craniata</taxon>
        <taxon>Vertebrata</taxon>
        <taxon>Euteleostomi</taxon>
        <taxon>Mammalia</taxon>
        <taxon>Eutheria</taxon>
        <taxon>Laurasiatheria</taxon>
        <taxon>Chiroptera</taxon>
        <taxon>Yangochiroptera</taxon>
        <taxon>Phyllostomidae</taxon>
        <taxon>Phyllostominae</taxon>
        <taxon>Phyllostomus</taxon>
    </lineage>
</organism>
<dbReference type="Proteomes" id="UP000664940">
    <property type="component" value="Unassembled WGS sequence"/>
</dbReference>
<dbReference type="GO" id="GO:0030246">
    <property type="term" value="F:carbohydrate binding"/>
    <property type="evidence" value="ECO:0007669"/>
    <property type="project" value="UniProtKB-KW"/>
</dbReference>
<evidence type="ECO:0000313" key="2">
    <source>
        <dbReference type="EMBL" id="KAF6080797.1"/>
    </source>
</evidence>
<gene>
    <name evidence="2" type="ORF">HJG60_002943</name>
</gene>
<comment type="caution">
    <text evidence="2">The sequence shown here is derived from an EMBL/GenBank/DDBJ whole genome shotgun (WGS) entry which is preliminary data.</text>
</comment>
<name>A0A834DK89_9CHIR</name>